<dbReference type="Pfam" id="PF12833">
    <property type="entry name" value="HTH_18"/>
    <property type="match status" value="1"/>
</dbReference>
<gene>
    <name evidence="5" type="ORF">H9830_10020</name>
</gene>
<dbReference type="Gene3D" id="1.10.10.60">
    <property type="entry name" value="Homeodomain-like"/>
    <property type="match status" value="2"/>
</dbReference>
<dbReference type="GO" id="GO:0043565">
    <property type="term" value="F:sequence-specific DNA binding"/>
    <property type="evidence" value="ECO:0007669"/>
    <property type="project" value="InterPro"/>
</dbReference>
<protein>
    <submittedName>
        <fullName evidence="5">Helix-turn-helix transcriptional regulator</fullName>
    </submittedName>
</protein>
<organism evidence="5 6">
    <name type="scientific">Candidatus Agrococcus pullicola</name>
    <dbReference type="NCBI Taxonomy" id="2838429"/>
    <lineage>
        <taxon>Bacteria</taxon>
        <taxon>Bacillati</taxon>
        <taxon>Actinomycetota</taxon>
        <taxon>Actinomycetes</taxon>
        <taxon>Micrococcales</taxon>
        <taxon>Microbacteriaceae</taxon>
        <taxon>Agrococcus</taxon>
    </lineage>
</organism>
<dbReference type="Proteomes" id="UP000824005">
    <property type="component" value="Unassembled WGS sequence"/>
</dbReference>
<accession>A0A9D1YVH5</accession>
<comment type="caution">
    <text evidence="5">The sequence shown here is derived from an EMBL/GenBank/DDBJ whole genome shotgun (WGS) entry which is preliminary data.</text>
</comment>
<reference evidence="5" key="2">
    <citation type="submission" date="2021-04" db="EMBL/GenBank/DDBJ databases">
        <authorList>
            <person name="Gilroy R."/>
        </authorList>
    </citation>
    <scope>NUCLEOTIDE SEQUENCE</scope>
    <source>
        <strain evidence="5">ChiGjej1B1-98</strain>
    </source>
</reference>
<dbReference type="AlphaFoldDB" id="A0A9D1YVH5"/>
<dbReference type="PANTHER" id="PTHR46796:SF11">
    <property type="entry name" value="TRANSCRIPTIONAL REGULATOR-RELATED"/>
    <property type="match status" value="1"/>
</dbReference>
<dbReference type="InterPro" id="IPR034660">
    <property type="entry name" value="DinB/YfiT-like"/>
</dbReference>
<evidence type="ECO:0000259" key="4">
    <source>
        <dbReference type="PROSITE" id="PS01124"/>
    </source>
</evidence>
<feature type="domain" description="HTH araC/xylS-type" evidence="4">
    <location>
        <begin position="7"/>
        <end position="105"/>
    </location>
</feature>
<dbReference type="Gene3D" id="1.20.120.450">
    <property type="entry name" value="dinb family like domain"/>
    <property type="match status" value="1"/>
</dbReference>
<proteinExistence type="predicted"/>
<dbReference type="PROSITE" id="PS01124">
    <property type="entry name" value="HTH_ARAC_FAMILY_2"/>
    <property type="match status" value="1"/>
</dbReference>
<keyword evidence="3" id="KW-0804">Transcription</keyword>
<dbReference type="EMBL" id="DXDC01000306">
    <property type="protein sequence ID" value="HIY66599.1"/>
    <property type="molecule type" value="Genomic_DNA"/>
</dbReference>
<evidence type="ECO:0000313" key="6">
    <source>
        <dbReference type="Proteomes" id="UP000824005"/>
    </source>
</evidence>
<evidence type="ECO:0000313" key="5">
    <source>
        <dbReference type="EMBL" id="HIY66599.1"/>
    </source>
</evidence>
<keyword evidence="1" id="KW-0805">Transcription regulation</keyword>
<dbReference type="SMART" id="SM00342">
    <property type="entry name" value="HTH_ARAC"/>
    <property type="match status" value="1"/>
</dbReference>
<dbReference type="SUPFAM" id="SSF46689">
    <property type="entry name" value="Homeodomain-like"/>
    <property type="match status" value="1"/>
</dbReference>
<dbReference type="InterPro" id="IPR018060">
    <property type="entry name" value="HTH_AraC"/>
</dbReference>
<name>A0A9D1YVH5_9MICO</name>
<evidence type="ECO:0000256" key="1">
    <source>
        <dbReference type="ARBA" id="ARBA00023015"/>
    </source>
</evidence>
<keyword evidence="2" id="KW-0238">DNA-binding</keyword>
<reference evidence="5" key="1">
    <citation type="journal article" date="2021" name="PeerJ">
        <title>Extensive microbial diversity within the chicken gut microbiome revealed by metagenomics and culture.</title>
        <authorList>
            <person name="Gilroy R."/>
            <person name="Ravi A."/>
            <person name="Getino M."/>
            <person name="Pursley I."/>
            <person name="Horton D.L."/>
            <person name="Alikhan N.F."/>
            <person name="Baker D."/>
            <person name="Gharbi K."/>
            <person name="Hall N."/>
            <person name="Watson M."/>
            <person name="Adriaenssens E.M."/>
            <person name="Foster-Nyarko E."/>
            <person name="Jarju S."/>
            <person name="Secka A."/>
            <person name="Antonio M."/>
            <person name="Oren A."/>
            <person name="Chaudhuri R.R."/>
            <person name="La Ragione R."/>
            <person name="Hildebrand F."/>
            <person name="Pallen M.J."/>
        </authorList>
    </citation>
    <scope>NUCLEOTIDE SEQUENCE</scope>
    <source>
        <strain evidence="5">ChiGjej1B1-98</strain>
    </source>
</reference>
<evidence type="ECO:0000256" key="2">
    <source>
        <dbReference type="ARBA" id="ARBA00023125"/>
    </source>
</evidence>
<dbReference type="InterPro" id="IPR050204">
    <property type="entry name" value="AraC_XylS_family_regulators"/>
</dbReference>
<dbReference type="InterPro" id="IPR009057">
    <property type="entry name" value="Homeodomain-like_sf"/>
</dbReference>
<sequence>MTDTPRDRLRELLDAVLDERNHRLEDMASDAFVSPFHFSRVLVRNTGESPARMRRRVMLERAAWQIGQGSPVTEAAWMAGFESVEGFSRAFSRTFGHPPSAAPASYWLPAPNGIHFHPPTSLWVNSEERVMNPLTEQLVMHDLDDTKSLLQMAEALSEEELEAERMPGNVVLEWDGTESSIRSVLQNHVLSKEIWLASIEGRDAPGFEAEMTIARLSDLHAAMTPRWLGMIRDVDRRGAWNDRLIDALCDPPESFVMSSVIAHVLTYASHRRQLVRTMLRRAGKTVDQGDPIMWLRRINDLQEEQC</sequence>
<dbReference type="GO" id="GO:0003700">
    <property type="term" value="F:DNA-binding transcription factor activity"/>
    <property type="evidence" value="ECO:0007669"/>
    <property type="project" value="InterPro"/>
</dbReference>
<evidence type="ECO:0000256" key="3">
    <source>
        <dbReference type="ARBA" id="ARBA00023163"/>
    </source>
</evidence>
<dbReference type="PANTHER" id="PTHR46796">
    <property type="entry name" value="HTH-TYPE TRANSCRIPTIONAL ACTIVATOR RHAS-RELATED"/>
    <property type="match status" value="1"/>
</dbReference>